<dbReference type="OrthoDB" id="5102807at2759"/>
<evidence type="ECO:0000313" key="1">
    <source>
        <dbReference type="EMBL" id="KAF4473261.1"/>
    </source>
</evidence>
<sequence>MRISSAQAESYYAQNTIFFYQRRVTNHLYYPVTYSGQVSPPRWYHIAQLGELYYPFPPNTKHDEKHMAPSTNPRKSVRSYPLLIRAELAASTFLQTNRLPFLKSLPPLHPTHNYPAYKITAVAFPPPSLPTSYLTVGDPQTQPGTVPSSRCHLSMHAAGEPQPPRTFLASGDSSSGTDFLGAEIFRSHLLVRKSRGGGLYGRTSSTILSRVLAPKHLGRELRDEIIGSTDGNLTPTQVLAKMVELGRVEVDQHRV</sequence>
<dbReference type="EMBL" id="LUFC02001820">
    <property type="protein sequence ID" value="KAF4473261.1"/>
    <property type="molecule type" value="Genomic_DNA"/>
</dbReference>
<proteinExistence type="predicted"/>
<reference evidence="1" key="1">
    <citation type="submission" date="2020-01" db="EMBL/GenBank/DDBJ databases">
        <title>Identification and distribution of gene clusters putatively required for synthesis of sphingolipid metabolism inhibitors in phylogenetically diverse species of the filamentous fungus Fusarium.</title>
        <authorList>
            <person name="Kim H.-S."/>
            <person name="Busman M."/>
            <person name="Brown D.W."/>
            <person name="Divon H."/>
            <person name="Uhlig S."/>
            <person name="Proctor R.H."/>
        </authorList>
    </citation>
    <scope>NUCLEOTIDE SEQUENCE</scope>
    <source>
        <strain evidence="1">NRRL 31653</strain>
    </source>
</reference>
<protein>
    <submittedName>
        <fullName evidence="1">Uncharacterized protein</fullName>
    </submittedName>
</protein>
<keyword evidence="2" id="KW-1185">Reference proteome</keyword>
<dbReference type="AlphaFoldDB" id="A0A9P5AWG0"/>
<gene>
    <name evidence="1" type="ORF">FAGAP_13308</name>
</gene>
<dbReference type="Proteomes" id="UP000737391">
    <property type="component" value="Unassembled WGS sequence"/>
</dbReference>
<comment type="caution">
    <text evidence="1">The sequence shown here is derived from an EMBL/GenBank/DDBJ whole genome shotgun (WGS) entry which is preliminary data.</text>
</comment>
<name>A0A9P5AWG0_9HYPO</name>
<evidence type="ECO:0000313" key="2">
    <source>
        <dbReference type="Proteomes" id="UP000737391"/>
    </source>
</evidence>
<accession>A0A9P5AWG0</accession>
<organism evidence="1 2">
    <name type="scientific">Fusarium agapanthi</name>
    <dbReference type="NCBI Taxonomy" id="1803897"/>
    <lineage>
        <taxon>Eukaryota</taxon>
        <taxon>Fungi</taxon>
        <taxon>Dikarya</taxon>
        <taxon>Ascomycota</taxon>
        <taxon>Pezizomycotina</taxon>
        <taxon>Sordariomycetes</taxon>
        <taxon>Hypocreomycetidae</taxon>
        <taxon>Hypocreales</taxon>
        <taxon>Nectriaceae</taxon>
        <taxon>Fusarium</taxon>
        <taxon>Fusarium fujikuroi species complex</taxon>
    </lineage>
</organism>